<sequence>MADENAAAKWTPAQWFQHLMAKFDEDLPPRRADTATAPKTRRERLDLLWSYYIGDPPLPSVNDKYQPTFREVMRKARANYATMAVDVMTDRSVLMGVSTEADSDIDGDDLGRKIADESGLAALQRDLQTYLFALGECYVLVVPPLPDAPEALPMILVEDPRYAVGQSDPINPRRLLGFVKVYNDDMADRQVAIVFTGGQRYVWRRVAGQYTSSFNIGEWEMAAPESVPGLEDLGGVPAVRFSNRFGLGEFEPHLDLLDRIMDGIFQRIVIAWYQSFRQRAVRGNLDGAEDFSQAGTSEDFIRAASDDELVDLFQADPGALWLVPEGVDFWESEQADLTPLIMAIRDDVREFAAATRTPLHIITPDAANQSAEGASLMRESLVDKITDRQARQTAPWRLVWQLAFALAAQKARTRGVKLLWAKVDRASLQAKADAIVKTRGVVSRKRQLISILELSPEEARLNEAELLQEQMMAAFGAPSPGPAAPEPAATGLAA</sequence>
<gene>
    <name evidence="1" type="ORF">DFR74_110228</name>
</gene>
<protein>
    <submittedName>
        <fullName evidence="1">SPP1 Gp6-like portal protein</fullName>
    </submittedName>
</protein>
<proteinExistence type="predicted"/>
<accession>A0A366DD42</accession>
<name>A0A366DD42_9NOCA</name>
<dbReference type="STRING" id="1210090.GCA_001613185_00944"/>
<dbReference type="EMBL" id="QNRE01000010">
    <property type="protein sequence ID" value="RBO87972.1"/>
    <property type="molecule type" value="Genomic_DNA"/>
</dbReference>
<reference evidence="1 2" key="1">
    <citation type="submission" date="2018-06" db="EMBL/GenBank/DDBJ databases">
        <title>Genomic Encyclopedia of Type Strains, Phase IV (KMG-IV): sequencing the most valuable type-strain genomes for metagenomic binning, comparative biology and taxonomic classification.</title>
        <authorList>
            <person name="Goeker M."/>
        </authorList>
    </citation>
    <scope>NUCLEOTIDE SEQUENCE [LARGE SCALE GENOMIC DNA]</scope>
    <source>
        <strain evidence="1 2">DSM 44599</strain>
    </source>
</reference>
<dbReference type="RefSeq" id="WP_067503833.1">
    <property type="nucleotide sequence ID" value="NZ_QNRE01000010.1"/>
</dbReference>
<evidence type="ECO:0000313" key="1">
    <source>
        <dbReference type="EMBL" id="RBO87972.1"/>
    </source>
</evidence>
<evidence type="ECO:0000313" key="2">
    <source>
        <dbReference type="Proteomes" id="UP000252586"/>
    </source>
</evidence>
<keyword evidence="2" id="KW-1185">Reference proteome</keyword>
<dbReference type="AlphaFoldDB" id="A0A366DD42"/>
<dbReference type="OrthoDB" id="1780383at2"/>
<comment type="caution">
    <text evidence="1">The sequence shown here is derived from an EMBL/GenBank/DDBJ whole genome shotgun (WGS) entry which is preliminary data.</text>
</comment>
<organism evidence="1 2">
    <name type="scientific">Nocardia puris</name>
    <dbReference type="NCBI Taxonomy" id="208602"/>
    <lineage>
        <taxon>Bacteria</taxon>
        <taxon>Bacillati</taxon>
        <taxon>Actinomycetota</taxon>
        <taxon>Actinomycetes</taxon>
        <taxon>Mycobacteriales</taxon>
        <taxon>Nocardiaceae</taxon>
        <taxon>Nocardia</taxon>
    </lineage>
</organism>
<dbReference type="Proteomes" id="UP000252586">
    <property type="component" value="Unassembled WGS sequence"/>
</dbReference>